<dbReference type="InterPro" id="IPR002941">
    <property type="entry name" value="DNA_methylase_N4/N6"/>
</dbReference>
<feature type="domain" description="DNA methylase N-4/N-6" evidence="6">
    <location>
        <begin position="42"/>
        <end position="118"/>
    </location>
</feature>
<dbReference type="Pfam" id="PF01555">
    <property type="entry name" value="N6_N4_Mtase"/>
    <property type="match status" value="1"/>
</dbReference>
<name>A0A6S6PAT3_ACEAC</name>
<dbReference type="GO" id="GO:0032259">
    <property type="term" value="P:methylation"/>
    <property type="evidence" value="ECO:0007669"/>
    <property type="project" value="UniProtKB-KW"/>
</dbReference>
<dbReference type="PRINTS" id="PR00508">
    <property type="entry name" value="S21N4MTFRASE"/>
</dbReference>
<evidence type="ECO:0000313" key="7">
    <source>
        <dbReference type="EMBL" id="BCI65867.1"/>
    </source>
</evidence>
<evidence type="ECO:0000256" key="3">
    <source>
        <dbReference type="ARBA" id="ARBA00047942"/>
    </source>
</evidence>
<sequence>MKKLLENPEAFYTPKKRPSGHDIGKGFGKDNGGAIPSSLINLPNTESNGRYDAFCKTVGASRHPARFPAGLPEFFIKMLTEPNDTVLDIFAGSNVTGQVSEGLERKWLSCELNPEYVACSSFRFMDAGSSEHNIFVTYENIMNGKFEDLFHNEKQHLLL</sequence>
<protein>
    <recommendedName>
        <fullName evidence="4">Methyltransferase</fullName>
        <ecNumber evidence="4">2.1.1.-</ecNumber>
    </recommendedName>
</protein>
<evidence type="ECO:0000256" key="2">
    <source>
        <dbReference type="ARBA" id="ARBA00022679"/>
    </source>
</evidence>
<reference evidence="7 8" key="1">
    <citation type="submission" date="2020-07" db="EMBL/GenBank/DDBJ databases">
        <title>Complete Genome Sequence of an acetic acid bacterium, Acetobacter aceti JCM20276.</title>
        <authorList>
            <person name="Hirose Y."/>
            <person name="Mihara H."/>
        </authorList>
    </citation>
    <scope>NUCLEOTIDE SEQUENCE [LARGE SCALE GENOMIC DNA]</scope>
    <source>
        <strain evidence="7 8">JCM20276</strain>
    </source>
</reference>
<evidence type="ECO:0000256" key="5">
    <source>
        <dbReference type="SAM" id="MobiDB-lite"/>
    </source>
</evidence>
<evidence type="ECO:0000259" key="6">
    <source>
        <dbReference type="Pfam" id="PF01555"/>
    </source>
</evidence>
<feature type="region of interest" description="Disordered" evidence="5">
    <location>
        <begin position="1"/>
        <end position="22"/>
    </location>
</feature>
<organism evidence="7 8">
    <name type="scientific">Acetobacter aceti</name>
    <dbReference type="NCBI Taxonomy" id="435"/>
    <lineage>
        <taxon>Bacteria</taxon>
        <taxon>Pseudomonadati</taxon>
        <taxon>Pseudomonadota</taxon>
        <taxon>Alphaproteobacteria</taxon>
        <taxon>Acetobacterales</taxon>
        <taxon>Acetobacteraceae</taxon>
        <taxon>Acetobacter</taxon>
        <taxon>Acetobacter subgen. Acetobacter</taxon>
    </lineage>
</organism>
<dbReference type="Gene3D" id="3.40.50.150">
    <property type="entry name" value="Vaccinia Virus protein VP39"/>
    <property type="match status" value="1"/>
</dbReference>
<dbReference type="EC" id="2.1.1.-" evidence="4"/>
<dbReference type="InterPro" id="IPR029063">
    <property type="entry name" value="SAM-dependent_MTases_sf"/>
</dbReference>
<dbReference type="GO" id="GO:0009007">
    <property type="term" value="F:site-specific DNA-methyltransferase (adenine-specific) activity"/>
    <property type="evidence" value="ECO:0007669"/>
    <property type="project" value="UniProtKB-EC"/>
</dbReference>
<dbReference type="SUPFAM" id="SSF53335">
    <property type="entry name" value="S-adenosyl-L-methionine-dependent methyltransferases"/>
    <property type="match status" value="1"/>
</dbReference>
<dbReference type="GO" id="GO:0008170">
    <property type="term" value="F:N-methyltransferase activity"/>
    <property type="evidence" value="ECO:0007669"/>
    <property type="project" value="InterPro"/>
</dbReference>
<dbReference type="GO" id="GO:0003677">
    <property type="term" value="F:DNA binding"/>
    <property type="evidence" value="ECO:0007669"/>
    <property type="project" value="InterPro"/>
</dbReference>
<evidence type="ECO:0000256" key="1">
    <source>
        <dbReference type="ARBA" id="ARBA00022603"/>
    </source>
</evidence>
<comment type="catalytic activity">
    <reaction evidence="3">
        <text>a 2'-deoxyadenosine in DNA + S-adenosyl-L-methionine = an N(6)-methyl-2'-deoxyadenosine in DNA + S-adenosyl-L-homocysteine + H(+)</text>
        <dbReference type="Rhea" id="RHEA:15197"/>
        <dbReference type="Rhea" id="RHEA-COMP:12418"/>
        <dbReference type="Rhea" id="RHEA-COMP:12419"/>
        <dbReference type="ChEBI" id="CHEBI:15378"/>
        <dbReference type="ChEBI" id="CHEBI:57856"/>
        <dbReference type="ChEBI" id="CHEBI:59789"/>
        <dbReference type="ChEBI" id="CHEBI:90615"/>
        <dbReference type="ChEBI" id="CHEBI:90616"/>
        <dbReference type="EC" id="2.1.1.72"/>
    </reaction>
</comment>
<accession>A0A6S6PAT3</accession>
<keyword evidence="1" id="KW-0489">Methyltransferase</keyword>
<dbReference type="EMBL" id="AP023326">
    <property type="protein sequence ID" value="BCI65867.1"/>
    <property type="molecule type" value="Genomic_DNA"/>
</dbReference>
<dbReference type="AlphaFoldDB" id="A0A6S6PAT3"/>
<dbReference type="REBASE" id="429990">
    <property type="entry name" value="M.Aac20276ORF4910P"/>
</dbReference>
<proteinExistence type="inferred from homology"/>
<evidence type="ECO:0000256" key="4">
    <source>
        <dbReference type="RuleBase" id="RU362026"/>
    </source>
</evidence>
<comment type="similarity">
    <text evidence="4">Belongs to the N(4)/N(6)-methyltransferase family.</text>
</comment>
<dbReference type="Proteomes" id="UP000515220">
    <property type="component" value="Chromosome"/>
</dbReference>
<dbReference type="InterPro" id="IPR001091">
    <property type="entry name" value="RM_Methyltransferase"/>
</dbReference>
<keyword evidence="2" id="KW-0808">Transferase</keyword>
<gene>
    <name evidence="7" type="ORF">AAJCM20276_04910</name>
</gene>
<evidence type="ECO:0000313" key="8">
    <source>
        <dbReference type="Proteomes" id="UP000515220"/>
    </source>
</evidence>